<dbReference type="InterPro" id="IPR029047">
    <property type="entry name" value="HSP70_peptide-bd_sf"/>
</dbReference>
<keyword evidence="2 4" id="KW-0547">Nucleotide-binding</keyword>
<dbReference type="PROSITE" id="PS01036">
    <property type="entry name" value="HSP70_3"/>
    <property type="match status" value="1"/>
</dbReference>
<dbReference type="CDD" id="cd24029">
    <property type="entry name" value="ASKHA_NBD_HSP70_DnaK_HscA_HscC"/>
    <property type="match status" value="1"/>
</dbReference>
<dbReference type="PRINTS" id="PR00301">
    <property type="entry name" value="HEATSHOCK70"/>
</dbReference>
<keyword evidence="3 4" id="KW-0067">ATP-binding</keyword>
<dbReference type="HOGENOM" id="CLU_005965_2_4_2"/>
<dbReference type="Gene3D" id="3.90.640.10">
    <property type="entry name" value="Actin, Chain A, domain 4"/>
    <property type="match status" value="1"/>
</dbReference>
<name>A6UND5_METVS</name>
<dbReference type="PROSITE" id="PS00329">
    <property type="entry name" value="HSP70_2"/>
    <property type="match status" value="1"/>
</dbReference>
<reference evidence="5" key="1">
    <citation type="submission" date="2007-06" db="EMBL/GenBank/DDBJ databases">
        <title>Complete sequence of Methanococcus vannielii SB.</title>
        <authorList>
            <consortium name="US DOE Joint Genome Institute"/>
            <person name="Copeland A."/>
            <person name="Lucas S."/>
            <person name="Lapidus A."/>
            <person name="Barry K."/>
            <person name="Glavina del Rio T."/>
            <person name="Dalin E."/>
            <person name="Tice H."/>
            <person name="Pitluck S."/>
            <person name="Chain P."/>
            <person name="Malfatti S."/>
            <person name="Shin M."/>
            <person name="Vergez L."/>
            <person name="Schmutz J."/>
            <person name="Larimer F."/>
            <person name="Land M."/>
            <person name="Hauser L."/>
            <person name="Kyrpides N."/>
            <person name="Anderson I."/>
            <person name="Sieprawska-Lupa M."/>
            <person name="Whitman W.B."/>
            <person name="Richardson P."/>
        </authorList>
    </citation>
    <scope>NUCLEOTIDE SEQUENCE [LARGE SCALE GENOMIC DNA]</scope>
    <source>
        <strain evidence="5">SB</strain>
    </source>
</reference>
<dbReference type="SUPFAM" id="SSF100920">
    <property type="entry name" value="Heat shock protein 70kD (HSP70), peptide-binding domain"/>
    <property type="match status" value="1"/>
</dbReference>
<dbReference type="EC" id="1.3.1.74" evidence="5"/>
<dbReference type="GO" id="GO:0032440">
    <property type="term" value="F:2-alkenal reductase [NAD(P)H] activity"/>
    <property type="evidence" value="ECO:0007669"/>
    <property type="project" value="UniProtKB-EC"/>
</dbReference>
<dbReference type="Proteomes" id="UP000001107">
    <property type="component" value="Chromosome"/>
</dbReference>
<proteinExistence type="inferred from homology"/>
<dbReference type="PROSITE" id="PS00297">
    <property type="entry name" value="HSP70_1"/>
    <property type="match status" value="1"/>
</dbReference>
<evidence type="ECO:0000256" key="1">
    <source>
        <dbReference type="ARBA" id="ARBA00007381"/>
    </source>
</evidence>
<organism evidence="5 6">
    <name type="scientific">Methanococcus vannielii (strain ATCC 35089 / DSM 1224 / JCM 13029 / OCM 148 / SB)</name>
    <dbReference type="NCBI Taxonomy" id="406327"/>
    <lineage>
        <taxon>Archaea</taxon>
        <taxon>Methanobacteriati</taxon>
        <taxon>Methanobacteriota</taxon>
        <taxon>Methanomada group</taxon>
        <taxon>Methanococci</taxon>
        <taxon>Methanococcales</taxon>
        <taxon>Methanococcaceae</taxon>
        <taxon>Methanococcus</taxon>
    </lineage>
</organism>
<evidence type="ECO:0000313" key="6">
    <source>
        <dbReference type="Proteomes" id="UP000001107"/>
    </source>
</evidence>
<evidence type="ECO:0000256" key="4">
    <source>
        <dbReference type="RuleBase" id="RU003322"/>
    </source>
</evidence>
<dbReference type="InterPro" id="IPR013126">
    <property type="entry name" value="Hsp_70_fam"/>
</dbReference>
<dbReference type="Gene3D" id="3.30.420.40">
    <property type="match status" value="2"/>
</dbReference>
<dbReference type="InterPro" id="IPR043129">
    <property type="entry name" value="ATPase_NBD"/>
</dbReference>
<dbReference type="OrthoDB" id="9944at2157"/>
<dbReference type="Gene3D" id="2.60.34.10">
    <property type="entry name" value="Substrate Binding Domain Of DNAk, Chain A, domain 1"/>
    <property type="match status" value="1"/>
</dbReference>
<dbReference type="GO" id="GO:0005524">
    <property type="term" value="F:ATP binding"/>
    <property type="evidence" value="ECO:0007669"/>
    <property type="project" value="UniProtKB-KW"/>
</dbReference>
<accession>A6UND5</accession>
<evidence type="ECO:0000313" key="5">
    <source>
        <dbReference type="EMBL" id="ABR54007.1"/>
    </source>
</evidence>
<gene>
    <name evidence="5" type="ordered locus">Mevan_0093</name>
</gene>
<evidence type="ECO:0000256" key="3">
    <source>
        <dbReference type="ARBA" id="ARBA00022840"/>
    </source>
</evidence>
<comment type="similarity">
    <text evidence="1 4">Belongs to the heat shock protein 70 family.</text>
</comment>
<dbReference type="Pfam" id="PF00012">
    <property type="entry name" value="HSP70"/>
    <property type="match status" value="2"/>
</dbReference>
<evidence type="ECO:0000256" key="2">
    <source>
        <dbReference type="ARBA" id="ARBA00022741"/>
    </source>
</evidence>
<keyword evidence="5" id="KW-0560">Oxidoreductase</keyword>
<dbReference type="AlphaFoldDB" id="A6UND5"/>
<dbReference type="eggNOG" id="arCOG03060">
    <property type="taxonomic scope" value="Archaea"/>
</dbReference>
<dbReference type="FunFam" id="3.90.640.10:FF:000003">
    <property type="entry name" value="Molecular chaperone DnaK"/>
    <property type="match status" value="1"/>
</dbReference>
<protein>
    <submittedName>
        <fullName evidence="5">2-alkenal reductase</fullName>
        <ecNumber evidence="5">1.3.1.74</ecNumber>
    </submittedName>
</protein>
<dbReference type="FunFam" id="3.30.420.40:FF:000545">
    <property type="entry name" value="Endoplasmic reticulum chaperone BiP"/>
    <property type="match status" value="1"/>
</dbReference>
<keyword evidence="6" id="KW-1185">Reference proteome</keyword>
<dbReference type="STRING" id="406327.Mevan_0093"/>
<dbReference type="PANTHER" id="PTHR19375">
    <property type="entry name" value="HEAT SHOCK PROTEIN 70KDA"/>
    <property type="match status" value="1"/>
</dbReference>
<dbReference type="GO" id="GO:0140662">
    <property type="term" value="F:ATP-dependent protein folding chaperone"/>
    <property type="evidence" value="ECO:0007669"/>
    <property type="project" value="InterPro"/>
</dbReference>
<dbReference type="KEGG" id="mvn:Mevan_0093"/>
<dbReference type="GeneID" id="5325276"/>
<dbReference type="InterPro" id="IPR018181">
    <property type="entry name" value="Heat_shock_70_CS"/>
</dbReference>
<dbReference type="SUPFAM" id="SSF53067">
    <property type="entry name" value="Actin-like ATPase domain"/>
    <property type="match status" value="2"/>
</dbReference>
<dbReference type="EMBL" id="CP000742">
    <property type="protein sequence ID" value="ABR54007.1"/>
    <property type="molecule type" value="Genomic_DNA"/>
</dbReference>
<sequence length="573" mass="62762">MSNPIIGIDLGTSTSEIFVFKDGKQMPINDPESDSSVVPSIIAMQNSEIIVGSQAKGLLNSLHELKRKRGTGEKIRFENQEFFAEELEAHILKKLVKNAEDYLGEKISDVVVTVPANFAEPARKATYNIGKLAGLNVLGLINEPTAAALAFGIRNLSSNENIAVFDFGGGTLDISVLEMMGGFLDVKISSGNPKLGGKDIDELIVEYLKKKFLSGNPNSNILNNQQNLLNLKLKAEELKKKLSMVTSSDVYIPNFGGAGKDLELTITRNEFNNAIKPVLDEIRVCIRDALKKANDKGVTQKDISRVLLVGGSSRIPVIQEVVMQEFGTALDKSISPDLAVGIGACIQSAILNGAINPDELMIMDVSPFSLGVECLGIRNGVIIPTEYSSLMPINSPMPYSVTNTYSLLHEEQNAVVIKLFQDPTGIATVTDDEGVIYTGIEGIIENIPKSDNGIPHPVKIDFSYDNNGLITLKATIPTLNNKEIYIEQKITEGLNLQENNPKSVKIPISNGSHGEYTIYVERAEKILNSNEGDEYQRDDLANTLERFKKAWNDSDNSKIIRYSDRLIELLADF</sequence>
<dbReference type="RefSeq" id="WP_011971911.1">
    <property type="nucleotide sequence ID" value="NC_009634.1"/>
</dbReference>
<dbReference type="SMR" id="A6UND5"/>